<dbReference type="InParanoid" id="A0A165NB52"/>
<feature type="compositionally biased region" description="Basic and acidic residues" evidence="1">
    <location>
        <begin position="50"/>
        <end position="64"/>
    </location>
</feature>
<organism evidence="2 3">
    <name type="scientific">Exidia glandulosa HHB12029</name>
    <dbReference type="NCBI Taxonomy" id="1314781"/>
    <lineage>
        <taxon>Eukaryota</taxon>
        <taxon>Fungi</taxon>
        <taxon>Dikarya</taxon>
        <taxon>Basidiomycota</taxon>
        <taxon>Agaricomycotina</taxon>
        <taxon>Agaricomycetes</taxon>
        <taxon>Auriculariales</taxon>
        <taxon>Exidiaceae</taxon>
        <taxon>Exidia</taxon>
    </lineage>
</organism>
<proteinExistence type="predicted"/>
<name>A0A165NB52_EXIGL</name>
<keyword evidence="3" id="KW-1185">Reference proteome</keyword>
<gene>
    <name evidence="2" type="ORF">EXIGLDRAFT_761579</name>
</gene>
<feature type="region of interest" description="Disordered" evidence="1">
    <location>
        <begin position="50"/>
        <end position="101"/>
    </location>
</feature>
<evidence type="ECO:0000313" key="2">
    <source>
        <dbReference type="EMBL" id="KZW00488.1"/>
    </source>
</evidence>
<accession>A0A165NB52</accession>
<sequence>MRFFHRHRSSASEPPEEQPATDSHAAADDGERSEIAQLRDRLVDAAESIVREHVENISRQDPRDARRHRDRAEDDSPSRRRGRSYSPSYARSGGRGGGGGLRVCGSPSLAMALQPLQPMPAPVPVMAMAPGAHQYGAAPMPGMPMPMLMPGTLPAQAGGQMPQMAQYARRR</sequence>
<dbReference type="AlphaFoldDB" id="A0A165NB52"/>
<reference evidence="2 3" key="1">
    <citation type="journal article" date="2016" name="Mol. Biol. Evol.">
        <title>Comparative Genomics of Early-Diverging Mushroom-Forming Fungi Provides Insights into the Origins of Lignocellulose Decay Capabilities.</title>
        <authorList>
            <person name="Nagy L.G."/>
            <person name="Riley R."/>
            <person name="Tritt A."/>
            <person name="Adam C."/>
            <person name="Daum C."/>
            <person name="Floudas D."/>
            <person name="Sun H."/>
            <person name="Yadav J.S."/>
            <person name="Pangilinan J."/>
            <person name="Larsson K.H."/>
            <person name="Matsuura K."/>
            <person name="Barry K."/>
            <person name="Labutti K."/>
            <person name="Kuo R."/>
            <person name="Ohm R.A."/>
            <person name="Bhattacharya S.S."/>
            <person name="Shirouzu T."/>
            <person name="Yoshinaga Y."/>
            <person name="Martin F.M."/>
            <person name="Grigoriev I.V."/>
            <person name="Hibbett D.S."/>
        </authorList>
    </citation>
    <scope>NUCLEOTIDE SEQUENCE [LARGE SCALE GENOMIC DNA]</scope>
    <source>
        <strain evidence="2 3">HHB12029</strain>
    </source>
</reference>
<dbReference type="EMBL" id="KV425900">
    <property type="protein sequence ID" value="KZW00488.1"/>
    <property type="molecule type" value="Genomic_DNA"/>
</dbReference>
<evidence type="ECO:0000256" key="1">
    <source>
        <dbReference type="SAM" id="MobiDB-lite"/>
    </source>
</evidence>
<protein>
    <submittedName>
        <fullName evidence="2">Uncharacterized protein</fullName>
    </submittedName>
</protein>
<feature type="compositionally biased region" description="Basic and acidic residues" evidence="1">
    <location>
        <begin position="25"/>
        <end position="34"/>
    </location>
</feature>
<feature type="region of interest" description="Disordered" evidence="1">
    <location>
        <begin position="1"/>
        <end position="34"/>
    </location>
</feature>
<dbReference type="Proteomes" id="UP000077266">
    <property type="component" value="Unassembled WGS sequence"/>
</dbReference>
<evidence type="ECO:0000313" key="3">
    <source>
        <dbReference type="Proteomes" id="UP000077266"/>
    </source>
</evidence>